<dbReference type="InterPro" id="IPR002575">
    <property type="entry name" value="Aminoglycoside_PTrfase"/>
</dbReference>
<dbReference type="Gene3D" id="3.90.1200.10">
    <property type="match status" value="1"/>
</dbReference>
<dbReference type="EMBL" id="CP045119">
    <property type="protein sequence ID" value="QIN81825.1"/>
    <property type="molecule type" value="Genomic_DNA"/>
</dbReference>
<dbReference type="InterPro" id="IPR050249">
    <property type="entry name" value="Pseudomonas-type_ThrB"/>
</dbReference>
<evidence type="ECO:0000313" key="4">
    <source>
        <dbReference type="Proteomes" id="UP000501452"/>
    </source>
</evidence>
<organism evidence="3 4">
    <name type="scientific">Rubrobacter tropicus</name>
    <dbReference type="NCBI Taxonomy" id="2653851"/>
    <lineage>
        <taxon>Bacteria</taxon>
        <taxon>Bacillati</taxon>
        <taxon>Actinomycetota</taxon>
        <taxon>Rubrobacteria</taxon>
        <taxon>Rubrobacterales</taxon>
        <taxon>Rubrobacteraceae</taxon>
        <taxon>Rubrobacter</taxon>
    </lineage>
</organism>
<dbReference type="GO" id="GO:0004413">
    <property type="term" value="F:homoserine kinase activity"/>
    <property type="evidence" value="ECO:0007669"/>
    <property type="project" value="TreeGrafter"/>
</dbReference>
<feature type="domain" description="Aminoglycoside phosphotransferase" evidence="2">
    <location>
        <begin position="27"/>
        <end position="256"/>
    </location>
</feature>
<accession>A0A6G8Q5S1</accession>
<dbReference type="Proteomes" id="UP000501452">
    <property type="component" value="Chromosome"/>
</dbReference>
<dbReference type="InterPro" id="IPR011009">
    <property type="entry name" value="Kinase-like_dom_sf"/>
</dbReference>
<keyword evidence="3" id="KW-0808">Transferase</keyword>
<dbReference type="GO" id="GO:0009088">
    <property type="term" value="P:threonine biosynthetic process"/>
    <property type="evidence" value="ECO:0007669"/>
    <property type="project" value="TreeGrafter"/>
</dbReference>
<name>A0A6G8Q5S1_9ACTN</name>
<dbReference type="SUPFAM" id="SSF56112">
    <property type="entry name" value="Protein kinase-like (PK-like)"/>
    <property type="match status" value="1"/>
</dbReference>
<reference evidence="3 4" key="1">
    <citation type="submission" date="2019-10" db="EMBL/GenBank/DDBJ databases">
        <title>Rubrobacter sp nov SCSIO 52090 isolated from a deep-sea sediment in the South China Sea.</title>
        <authorList>
            <person name="Chen R.W."/>
        </authorList>
    </citation>
    <scope>NUCLEOTIDE SEQUENCE [LARGE SCALE GENOMIC DNA]</scope>
    <source>
        <strain evidence="3 4">SCSIO 52909</strain>
    </source>
</reference>
<gene>
    <name evidence="3" type="ORF">GBA63_03600</name>
</gene>
<dbReference type="Gene3D" id="3.30.200.20">
    <property type="entry name" value="Phosphorylase Kinase, domain 1"/>
    <property type="match status" value="1"/>
</dbReference>
<dbReference type="PANTHER" id="PTHR21064:SF6">
    <property type="entry name" value="AMINOGLYCOSIDE PHOSPHOTRANSFERASE DOMAIN-CONTAINING PROTEIN"/>
    <property type="match status" value="1"/>
</dbReference>
<keyword evidence="4" id="KW-1185">Reference proteome</keyword>
<dbReference type="Pfam" id="PF01636">
    <property type="entry name" value="APH"/>
    <property type="match status" value="1"/>
</dbReference>
<protein>
    <submittedName>
        <fullName evidence="3">Phosphotransferase</fullName>
    </submittedName>
</protein>
<dbReference type="PANTHER" id="PTHR21064">
    <property type="entry name" value="AMINOGLYCOSIDE PHOSPHOTRANSFERASE DOMAIN-CONTAINING PROTEIN-RELATED"/>
    <property type="match status" value="1"/>
</dbReference>
<dbReference type="RefSeq" id="WP_166173581.1">
    <property type="nucleotide sequence ID" value="NZ_CP045119.1"/>
</dbReference>
<evidence type="ECO:0000256" key="1">
    <source>
        <dbReference type="ARBA" id="ARBA00038240"/>
    </source>
</evidence>
<proteinExistence type="inferred from homology"/>
<evidence type="ECO:0000313" key="3">
    <source>
        <dbReference type="EMBL" id="QIN81825.1"/>
    </source>
</evidence>
<dbReference type="AlphaFoldDB" id="A0A6G8Q5S1"/>
<comment type="similarity">
    <text evidence="1">Belongs to the pseudomonas-type ThrB family.</text>
</comment>
<evidence type="ECO:0000259" key="2">
    <source>
        <dbReference type="Pfam" id="PF01636"/>
    </source>
</evidence>
<sequence>MFAREDLPVDALTEAYDLRPWRSVELLPAGKSRHYRVVTDGGEYIFRRSHPSRTSDEVRFEHALVDYLRRNGFPAPRFVPCVGGGTSVAVNGGLYSASVFVKGSQYRAGNVEHLREAARTLARYHQIVVSFESSPPRSREPFLSETLRERLTGTFSPEVIGDFMARYGDHHSRVPDLLASLPHVLRRGEAVLSLLDLLYPDLPKLIIHGGCRRGSTLYRGDRLVAMLDFDSARREARVVDLAIALHDFGKVWGDPGSPSFKVPLDLEVVSRFLDAYQEVNPLEPAEIEALPAVLQARPLKRALGKYRSMIEDRALSPGHTRKTAQEVSRVRWLEDHGRGLREILHGATRGSGARS</sequence>
<dbReference type="KEGG" id="rub:GBA63_03600"/>